<dbReference type="InParanoid" id="A0A0D0APM3"/>
<dbReference type="AlphaFoldDB" id="A0A0D0APM3"/>
<feature type="non-terminal residue" evidence="1">
    <location>
        <position position="1"/>
    </location>
</feature>
<keyword evidence="2" id="KW-1185">Reference proteome</keyword>
<organism evidence="1 2">
    <name type="scientific">Suillus luteus UH-Slu-Lm8-n1</name>
    <dbReference type="NCBI Taxonomy" id="930992"/>
    <lineage>
        <taxon>Eukaryota</taxon>
        <taxon>Fungi</taxon>
        <taxon>Dikarya</taxon>
        <taxon>Basidiomycota</taxon>
        <taxon>Agaricomycotina</taxon>
        <taxon>Agaricomycetes</taxon>
        <taxon>Agaricomycetidae</taxon>
        <taxon>Boletales</taxon>
        <taxon>Suillineae</taxon>
        <taxon>Suillaceae</taxon>
        <taxon>Suillus</taxon>
    </lineage>
</organism>
<protein>
    <submittedName>
        <fullName evidence="1">Uncharacterized protein</fullName>
    </submittedName>
</protein>
<dbReference type="EMBL" id="KN835844">
    <property type="protein sequence ID" value="KIK33908.1"/>
    <property type="molecule type" value="Genomic_DNA"/>
</dbReference>
<proteinExistence type="predicted"/>
<reference evidence="2" key="2">
    <citation type="submission" date="2015-01" db="EMBL/GenBank/DDBJ databases">
        <title>Evolutionary Origins and Diversification of the Mycorrhizal Mutualists.</title>
        <authorList>
            <consortium name="DOE Joint Genome Institute"/>
            <consortium name="Mycorrhizal Genomics Consortium"/>
            <person name="Kohler A."/>
            <person name="Kuo A."/>
            <person name="Nagy L.G."/>
            <person name="Floudas D."/>
            <person name="Copeland A."/>
            <person name="Barry K.W."/>
            <person name="Cichocki N."/>
            <person name="Veneault-Fourrey C."/>
            <person name="LaButti K."/>
            <person name="Lindquist E.A."/>
            <person name="Lipzen A."/>
            <person name="Lundell T."/>
            <person name="Morin E."/>
            <person name="Murat C."/>
            <person name="Riley R."/>
            <person name="Ohm R."/>
            <person name="Sun H."/>
            <person name="Tunlid A."/>
            <person name="Henrissat B."/>
            <person name="Grigoriev I.V."/>
            <person name="Hibbett D.S."/>
            <person name="Martin F."/>
        </authorList>
    </citation>
    <scope>NUCLEOTIDE SEQUENCE [LARGE SCALE GENOMIC DNA]</scope>
    <source>
        <strain evidence="2">UH-Slu-Lm8-n1</strain>
    </source>
</reference>
<sequence length="166" mass="19073">FTKDVSTFVGLLDRTGSVVSGSCALNLLQAERNAVIPQDMDVYTTEIFQTEVLDHLKNQEGYQCVQEVVKKSDYDSSAICKIHKLVRGERKVDIIVTDWKCALAPILQFHSTAVMNYITARSIVCLYPRWTTANKSFIHPRLYLEHITHLRTVHVLMKYKRRGFLL</sequence>
<dbReference type="STRING" id="930992.A0A0D0APM3"/>
<feature type="non-terminal residue" evidence="1">
    <location>
        <position position="166"/>
    </location>
</feature>
<dbReference type="HOGENOM" id="CLU_068912_3_0_1"/>
<reference evidence="1 2" key="1">
    <citation type="submission" date="2014-04" db="EMBL/GenBank/DDBJ databases">
        <authorList>
            <consortium name="DOE Joint Genome Institute"/>
            <person name="Kuo A."/>
            <person name="Ruytinx J."/>
            <person name="Rineau F."/>
            <person name="Colpaert J."/>
            <person name="Kohler A."/>
            <person name="Nagy L.G."/>
            <person name="Floudas D."/>
            <person name="Copeland A."/>
            <person name="Barry K.W."/>
            <person name="Cichocki N."/>
            <person name="Veneault-Fourrey C."/>
            <person name="LaButti K."/>
            <person name="Lindquist E.A."/>
            <person name="Lipzen A."/>
            <person name="Lundell T."/>
            <person name="Morin E."/>
            <person name="Murat C."/>
            <person name="Sun H."/>
            <person name="Tunlid A."/>
            <person name="Henrissat B."/>
            <person name="Grigoriev I.V."/>
            <person name="Hibbett D.S."/>
            <person name="Martin F."/>
            <person name="Nordberg H.P."/>
            <person name="Cantor M.N."/>
            <person name="Hua S.X."/>
        </authorList>
    </citation>
    <scope>NUCLEOTIDE SEQUENCE [LARGE SCALE GENOMIC DNA]</scope>
    <source>
        <strain evidence="1 2">UH-Slu-Lm8-n1</strain>
    </source>
</reference>
<accession>A0A0D0APM3</accession>
<evidence type="ECO:0000313" key="2">
    <source>
        <dbReference type="Proteomes" id="UP000054485"/>
    </source>
</evidence>
<name>A0A0D0APM3_9AGAM</name>
<gene>
    <name evidence="1" type="ORF">CY34DRAFT_35694</name>
</gene>
<dbReference type="OrthoDB" id="2681164at2759"/>
<evidence type="ECO:0000313" key="1">
    <source>
        <dbReference type="EMBL" id="KIK33908.1"/>
    </source>
</evidence>
<dbReference type="Proteomes" id="UP000054485">
    <property type="component" value="Unassembled WGS sequence"/>
</dbReference>